<keyword evidence="3" id="KW-1185">Reference proteome</keyword>
<gene>
    <name evidence="2" type="ORF">SAMN06296036_116122</name>
</gene>
<evidence type="ECO:0000259" key="1">
    <source>
        <dbReference type="Pfam" id="PF01593"/>
    </source>
</evidence>
<sequence>MESLAIIGSGIAGMGAAHFLQHDYDITIFEKESYVGGHTNTLFVSEEGEEVAIDSGFMVFNHVTYPNLVRLFKELDVPTKKTCMSFSVKDSPGKLEYCGSGLNGLFRQRRNILRPRFIKMLLSINRFNQDAIDILNDPNYDDVTIEELVEERAYGDDFFDKYLVPMSGAVWSTPPDKMRGFPAKTLIRFFYNHGFLGLNTQHQWYTMEGGSESYKSRLIDPFKERIKLNQNIATVRRSNGKVKLGFKDGSHRIFDKVLFSCHGDQALKLIESPNQQQEQLLSPFKYQKNHVLLHTDRKVMPKIKGVWSSWNYRMEMNHRQEVIPSTIYWMNRLQGISKKTDYFISLNDTGIIDDHKVLREIYYEHPLFDQAAVRAQQELQQLNQDDEPFYFCGAYFRYGFHEDGFQSAINVSEKLLGRPAW</sequence>
<dbReference type="InterPro" id="IPR050464">
    <property type="entry name" value="Zeta_carotene_desat/Oxidored"/>
</dbReference>
<dbReference type="AlphaFoldDB" id="A0A1Y6CHF3"/>
<accession>A0A1Y6CHF3</accession>
<proteinExistence type="predicted"/>
<dbReference type="Gene3D" id="1.10.3110.10">
    <property type="entry name" value="protoporphyrinogen ix oxidase, domain 3"/>
    <property type="match status" value="1"/>
</dbReference>
<dbReference type="Pfam" id="PF01593">
    <property type="entry name" value="Amino_oxidase"/>
    <property type="match status" value="1"/>
</dbReference>
<dbReference type="SUPFAM" id="SSF51905">
    <property type="entry name" value="FAD/NAD(P)-binding domain"/>
    <property type="match status" value="1"/>
</dbReference>
<reference evidence="3" key="1">
    <citation type="submission" date="2017-04" db="EMBL/GenBank/DDBJ databases">
        <authorList>
            <person name="Varghese N."/>
            <person name="Submissions S."/>
        </authorList>
    </citation>
    <scope>NUCLEOTIDE SEQUENCE [LARGE SCALE GENOMIC DNA]</scope>
    <source>
        <strain evidence="3">RKEM611</strain>
    </source>
</reference>
<dbReference type="RefSeq" id="WP_132321678.1">
    <property type="nucleotide sequence ID" value="NZ_FWZT01000016.1"/>
</dbReference>
<dbReference type="PANTHER" id="PTHR42923:SF17">
    <property type="entry name" value="AMINE OXIDASE DOMAIN-CONTAINING PROTEIN"/>
    <property type="match status" value="1"/>
</dbReference>
<organism evidence="2 3">
    <name type="scientific">Pseudobacteriovorax antillogorgiicola</name>
    <dbReference type="NCBI Taxonomy" id="1513793"/>
    <lineage>
        <taxon>Bacteria</taxon>
        <taxon>Pseudomonadati</taxon>
        <taxon>Bdellovibrionota</taxon>
        <taxon>Oligoflexia</taxon>
        <taxon>Oligoflexales</taxon>
        <taxon>Pseudobacteriovoracaceae</taxon>
        <taxon>Pseudobacteriovorax</taxon>
    </lineage>
</organism>
<dbReference type="GO" id="GO:0016491">
    <property type="term" value="F:oxidoreductase activity"/>
    <property type="evidence" value="ECO:0007669"/>
    <property type="project" value="InterPro"/>
</dbReference>
<evidence type="ECO:0000313" key="2">
    <source>
        <dbReference type="EMBL" id="SMF53419.1"/>
    </source>
</evidence>
<dbReference type="InterPro" id="IPR036188">
    <property type="entry name" value="FAD/NAD-bd_sf"/>
</dbReference>
<dbReference type="InterPro" id="IPR002937">
    <property type="entry name" value="Amino_oxidase"/>
</dbReference>
<evidence type="ECO:0000313" key="3">
    <source>
        <dbReference type="Proteomes" id="UP000192907"/>
    </source>
</evidence>
<dbReference type="PANTHER" id="PTHR42923">
    <property type="entry name" value="PROTOPORPHYRINOGEN OXIDASE"/>
    <property type="match status" value="1"/>
</dbReference>
<dbReference type="Gene3D" id="3.50.50.60">
    <property type="entry name" value="FAD/NAD(P)-binding domain"/>
    <property type="match status" value="1"/>
</dbReference>
<dbReference type="Gene3D" id="3.90.660.20">
    <property type="entry name" value="Protoporphyrinogen oxidase, mitochondrial, domain 2"/>
    <property type="match status" value="1"/>
</dbReference>
<name>A0A1Y6CHF3_9BACT</name>
<protein>
    <submittedName>
        <fullName evidence="2">Predicted NAD/FAD-binding protein</fullName>
    </submittedName>
</protein>
<dbReference type="EMBL" id="FWZT01000016">
    <property type="protein sequence ID" value="SMF53419.1"/>
    <property type="molecule type" value="Genomic_DNA"/>
</dbReference>
<dbReference type="OrthoDB" id="20837at2"/>
<dbReference type="STRING" id="1513793.SAMN06296036_116122"/>
<dbReference type="Proteomes" id="UP000192907">
    <property type="component" value="Unassembled WGS sequence"/>
</dbReference>
<feature type="domain" description="Amine oxidase" evidence="1">
    <location>
        <begin position="11"/>
        <end position="299"/>
    </location>
</feature>